<keyword evidence="1" id="KW-0812">Transmembrane</keyword>
<protein>
    <submittedName>
        <fullName evidence="2">Uncharacterized protein</fullName>
    </submittedName>
</protein>
<reference evidence="2" key="1">
    <citation type="journal article" date="2021" name="Proc. Natl. Acad. Sci. U.S.A.">
        <title>A Catalog of Tens of Thousands of Viruses from Human Metagenomes Reveals Hidden Associations with Chronic Diseases.</title>
        <authorList>
            <person name="Tisza M.J."/>
            <person name="Buck C.B."/>
        </authorList>
    </citation>
    <scope>NUCLEOTIDE SEQUENCE</scope>
    <source>
        <strain evidence="2">Cto3L1</strain>
    </source>
</reference>
<accession>A0A8S5SQK9</accession>
<proteinExistence type="predicted"/>
<organism evidence="2">
    <name type="scientific">Siphoviridae sp. cto3L1</name>
    <dbReference type="NCBI Taxonomy" id="2827942"/>
    <lineage>
        <taxon>Viruses</taxon>
        <taxon>Duplodnaviria</taxon>
        <taxon>Heunggongvirae</taxon>
        <taxon>Uroviricota</taxon>
        <taxon>Caudoviricetes</taxon>
    </lineage>
</organism>
<evidence type="ECO:0000313" key="2">
    <source>
        <dbReference type="EMBL" id="DAF53246.1"/>
    </source>
</evidence>
<sequence>MRVYHYSDIRVMAATFPTVAYGSLAWSLASLSLLFMGHGVPVRRLTAYQTYLITLFDFQRTLVKRSWNEVVSHSVYIRLFHSDFKT</sequence>
<keyword evidence="1" id="KW-0472">Membrane</keyword>
<name>A0A8S5SQK9_9CAUD</name>
<feature type="transmembrane region" description="Helical" evidence="1">
    <location>
        <begin position="12"/>
        <end position="35"/>
    </location>
</feature>
<evidence type="ECO:0000256" key="1">
    <source>
        <dbReference type="SAM" id="Phobius"/>
    </source>
</evidence>
<dbReference type="EMBL" id="BK032650">
    <property type="protein sequence ID" value="DAF53246.1"/>
    <property type="molecule type" value="Genomic_DNA"/>
</dbReference>
<keyword evidence="1" id="KW-1133">Transmembrane helix</keyword>